<sequence>MCSFRQRALYDKKQCLVCRTENETMIFTENVGIENYTDLDPNSIIHVDEKYNIGFTSEMAKDVTMSLLDYVCPLADCSDETVFGNFKKLNEHVRESHNLIYCSLCANFKKAFISELKLYNPRQLQTHQSKGDEEGFKGHPLCKFCTGRRFYSDDELFVHMREKHEKCHVCDQIDASDPQYFKNYNHLFEHFTDAHFICTVQSCLDQKFIVFRDEIDLQAHMIKEHGNIFGGRAILASSGGFGSQLSTFNNSRNNNKSKKREDDGNNHDSFEVKKMRLEERARHYLHYSQSGFNEFQEINDSYCTNKLTAEELREAYTELFKQNKTVDVDLNVLIYEFAQLFPNGTPRNTALLELIEEEEKQKQLESQFPALQSSGDRNIITGSWAANQQSVSKSNSRSTTSLTANMPPLPAASAPLFRSSSSTSTVNSSVSRSNKASVPKTRAS</sequence>
<name>A0ACB5TM31_AMBMO</name>
<organism evidence="1 2">
    <name type="scientific">Ambrosiozyma monospora</name>
    <name type="common">Yeast</name>
    <name type="synonym">Endomycopsis monosporus</name>
    <dbReference type="NCBI Taxonomy" id="43982"/>
    <lineage>
        <taxon>Eukaryota</taxon>
        <taxon>Fungi</taxon>
        <taxon>Dikarya</taxon>
        <taxon>Ascomycota</taxon>
        <taxon>Saccharomycotina</taxon>
        <taxon>Pichiomycetes</taxon>
        <taxon>Pichiales</taxon>
        <taxon>Pichiaceae</taxon>
        <taxon>Ambrosiozyma</taxon>
    </lineage>
</organism>
<dbReference type="EMBL" id="BSXS01007942">
    <property type="protein sequence ID" value="GME90887.1"/>
    <property type="molecule type" value="Genomic_DNA"/>
</dbReference>
<accession>A0ACB5TM31</accession>
<evidence type="ECO:0000313" key="2">
    <source>
        <dbReference type="Proteomes" id="UP001165064"/>
    </source>
</evidence>
<gene>
    <name evidence="1" type="ORF">Amon02_000879800</name>
</gene>
<reference evidence="1" key="1">
    <citation type="submission" date="2023-04" db="EMBL/GenBank/DDBJ databases">
        <title>Ambrosiozyma monospora NBRC 10751.</title>
        <authorList>
            <person name="Ichikawa N."/>
            <person name="Sato H."/>
            <person name="Tonouchi N."/>
        </authorList>
    </citation>
    <scope>NUCLEOTIDE SEQUENCE</scope>
    <source>
        <strain evidence="1">NBRC 10751</strain>
    </source>
</reference>
<comment type="caution">
    <text evidence="1">The sequence shown here is derived from an EMBL/GenBank/DDBJ whole genome shotgun (WGS) entry which is preliminary data.</text>
</comment>
<protein>
    <submittedName>
        <fullName evidence="1">Unnamed protein product</fullName>
    </submittedName>
</protein>
<evidence type="ECO:0000313" key="1">
    <source>
        <dbReference type="EMBL" id="GME90887.1"/>
    </source>
</evidence>
<dbReference type="Proteomes" id="UP001165064">
    <property type="component" value="Unassembled WGS sequence"/>
</dbReference>
<proteinExistence type="predicted"/>
<keyword evidence="2" id="KW-1185">Reference proteome</keyword>